<proteinExistence type="predicted"/>
<evidence type="ECO:0000256" key="5">
    <source>
        <dbReference type="ARBA" id="ARBA00022833"/>
    </source>
</evidence>
<keyword evidence="2" id="KW-0479">Metal-binding</keyword>
<feature type="domain" description="C2H2-type" evidence="11">
    <location>
        <begin position="187"/>
        <end position="217"/>
    </location>
</feature>
<keyword evidence="4 9" id="KW-0863">Zinc-finger</keyword>
<feature type="compositionally biased region" description="Low complexity" evidence="10">
    <location>
        <begin position="37"/>
        <end position="47"/>
    </location>
</feature>
<keyword evidence="7" id="KW-0804">Transcription</keyword>
<accession>A0A7R9L6J0</accession>
<feature type="domain" description="C2H2-type" evidence="11">
    <location>
        <begin position="219"/>
        <end position="248"/>
    </location>
</feature>
<dbReference type="InterPro" id="IPR013087">
    <property type="entry name" value="Znf_C2H2_type"/>
</dbReference>
<comment type="subcellular location">
    <subcellularLocation>
        <location evidence="1">Nucleus</location>
    </subcellularLocation>
</comment>
<sequence>MDERVVKRRQLKRKFINKGVIRKPVVEDIKPKHNKTSVKTNTKTNSKQMNDKNEDMSEESVESYVESKTYKAIKRHKPTKNFKERQKMFDLTTNSYKCQKTECKKRCETDEAFQCHLYRNHTNPVFKCDYNGCRYKCDSDDNLRDHRQRHNTTNRGFVCDLIGCEKTFTTRRALRDHRRRHQSEPTYKCSTHGCVELFFTKQQRHNHQVSVHSRKPSVYSCDFIGCEKTFTTAGGLVYHRRRHESEPTFKCSTNGCDDMFFTIHQCHKHEMSVHSRALKPRRIYRCDWPGCEWTGHNIHPHKLRHTGEKPFPCLWPECGKRFPHVFALKQHMNIHNNVKPYVCHWPGCTHSYV</sequence>
<dbReference type="PROSITE" id="PS50157">
    <property type="entry name" value="ZINC_FINGER_C2H2_2"/>
    <property type="match status" value="4"/>
</dbReference>
<evidence type="ECO:0000256" key="9">
    <source>
        <dbReference type="PROSITE-ProRule" id="PRU00042"/>
    </source>
</evidence>
<reference evidence="12" key="1">
    <citation type="submission" date="2020-11" db="EMBL/GenBank/DDBJ databases">
        <authorList>
            <person name="Tran Van P."/>
        </authorList>
    </citation>
    <scope>NUCLEOTIDE SEQUENCE</scope>
</reference>
<dbReference type="EMBL" id="CAJPIZ010017804">
    <property type="protein sequence ID" value="CAG2116268.1"/>
    <property type="molecule type" value="Genomic_DNA"/>
</dbReference>
<dbReference type="AlphaFoldDB" id="A0A7R9L6J0"/>
<dbReference type="SMART" id="SM00355">
    <property type="entry name" value="ZnF_C2H2"/>
    <property type="match status" value="8"/>
</dbReference>
<evidence type="ECO:0000313" key="13">
    <source>
        <dbReference type="Proteomes" id="UP000759131"/>
    </source>
</evidence>
<evidence type="ECO:0000256" key="6">
    <source>
        <dbReference type="ARBA" id="ARBA00023015"/>
    </source>
</evidence>
<name>A0A7R9L6J0_9ACAR</name>
<evidence type="ECO:0000256" key="3">
    <source>
        <dbReference type="ARBA" id="ARBA00022737"/>
    </source>
</evidence>
<dbReference type="GO" id="GO:0008270">
    <property type="term" value="F:zinc ion binding"/>
    <property type="evidence" value="ECO:0007669"/>
    <property type="project" value="UniProtKB-KW"/>
</dbReference>
<keyword evidence="13" id="KW-1185">Reference proteome</keyword>
<protein>
    <recommendedName>
        <fullName evidence="11">C2H2-type domain-containing protein</fullName>
    </recommendedName>
</protein>
<dbReference type="PANTHER" id="PTHR46179">
    <property type="entry name" value="ZINC FINGER PROTEIN"/>
    <property type="match status" value="1"/>
</dbReference>
<dbReference type="GO" id="GO:0005634">
    <property type="term" value="C:nucleus"/>
    <property type="evidence" value="ECO:0007669"/>
    <property type="project" value="UniProtKB-SubCell"/>
</dbReference>
<evidence type="ECO:0000256" key="10">
    <source>
        <dbReference type="SAM" id="MobiDB-lite"/>
    </source>
</evidence>
<organism evidence="12">
    <name type="scientific">Medioppia subpectinata</name>
    <dbReference type="NCBI Taxonomy" id="1979941"/>
    <lineage>
        <taxon>Eukaryota</taxon>
        <taxon>Metazoa</taxon>
        <taxon>Ecdysozoa</taxon>
        <taxon>Arthropoda</taxon>
        <taxon>Chelicerata</taxon>
        <taxon>Arachnida</taxon>
        <taxon>Acari</taxon>
        <taxon>Acariformes</taxon>
        <taxon>Sarcoptiformes</taxon>
        <taxon>Oribatida</taxon>
        <taxon>Brachypylina</taxon>
        <taxon>Oppioidea</taxon>
        <taxon>Oppiidae</taxon>
        <taxon>Medioppia</taxon>
    </lineage>
</organism>
<evidence type="ECO:0000256" key="4">
    <source>
        <dbReference type="ARBA" id="ARBA00022771"/>
    </source>
</evidence>
<dbReference type="Pfam" id="PF00096">
    <property type="entry name" value="zf-C2H2"/>
    <property type="match status" value="3"/>
</dbReference>
<dbReference type="EMBL" id="OC872379">
    <property type="protein sequence ID" value="CAD7635838.1"/>
    <property type="molecule type" value="Genomic_DNA"/>
</dbReference>
<feature type="non-terminal residue" evidence="12">
    <location>
        <position position="1"/>
    </location>
</feature>
<dbReference type="InterPro" id="IPR036236">
    <property type="entry name" value="Znf_C2H2_sf"/>
</dbReference>
<feature type="domain" description="C2H2-type" evidence="11">
    <location>
        <begin position="311"/>
        <end position="340"/>
    </location>
</feature>
<keyword evidence="5" id="KW-0862">Zinc</keyword>
<gene>
    <name evidence="12" type="ORF">OSB1V03_LOCUS16229</name>
</gene>
<evidence type="ECO:0000256" key="8">
    <source>
        <dbReference type="ARBA" id="ARBA00023242"/>
    </source>
</evidence>
<evidence type="ECO:0000256" key="7">
    <source>
        <dbReference type="ARBA" id="ARBA00023163"/>
    </source>
</evidence>
<feature type="region of interest" description="Disordered" evidence="10">
    <location>
        <begin position="28"/>
        <end position="60"/>
    </location>
</feature>
<feature type="domain" description="C2H2-type" evidence="11">
    <location>
        <begin position="157"/>
        <end position="186"/>
    </location>
</feature>
<dbReference type="GO" id="GO:0006357">
    <property type="term" value="P:regulation of transcription by RNA polymerase II"/>
    <property type="evidence" value="ECO:0007669"/>
    <property type="project" value="TreeGrafter"/>
</dbReference>
<evidence type="ECO:0000256" key="1">
    <source>
        <dbReference type="ARBA" id="ARBA00004123"/>
    </source>
</evidence>
<keyword evidence="6" id="KW-0805">Transcription regulation</keyword>
<dbReference type="FunFam" id="3.30.160.60:FF:000100">
    <property type="entry name" value="Zinc finger 45-like"/>
    <property type="match status" value="1"/>
</dbReference>
<dbReference type="SUPFAM" id="SSF57667">
    <property type="entry name" value="beta-beta-alpha zinc fingers"/>
    <property type="match status" value="3"/>
</dbReference>
<evidence type="ECO:0000256" key="2">
    <source>
        <dbReference type="ARBA" id="ARBA00022723"/>
    </source>
</evidence>
<dbReference type="Proteomes" id="UP000759131">
    <property type="component" value="Unassembled WGS sequence"/>
</dbReference>
<dbReference type="PROSITE" id="PS00028">
    <property type="entry name" value="ZINC_FINGER_C2H2_1"/>
    <property type="match status" value="6"/>
</dbReference>
<dbReference type="InterPro" id="IPR051061">
    <property type="entry name" value="Zinc_finger_trans_reg"/>
</dbReference>
<keyword evidence="3" id="KW-0677">Repeat</keyword>
<dbReference type="OrthoDB" id="2687452at2759"/>
<keyword evidence="8" id="KW-0539">Nucleus</keyword>
<dbReference type="PANTHER" id="PTHR46179:SF13">
    <property type="entry name" value="C2H2-TYPE DOMAIN-CONTAINING PROTEIN"/>
    <property type="match status" value="1"/>
</dbReference>
<evidence type="ECO:0000313" key="12">
    <source>
        <dbReference type="EMBL" id="CAD7635838.1"/>
    </source>
</evidence>
<evidence type="ECO:0000259" key="11">
    <source>
        <dbReference type="PROSITE" id="PS50157"/>
    </source>
</evidence>
<dbReference type="Gene3D" id="3.30.160.60">
    <property type="entry name" value="Classic Zinc Finger"/>
    <property type="match status" value="3"/>
</dbReference>